<comment type="caution">
    <text evidence="2">The sequence shown here is derived from an EMBL/GenBank/DDBJ whole genome shotgun (WGS) entry which is preliminary data.</text>
</comment>
<accession>A0A0A0BED8</accession>
<feature type="compositionally biased region" description="Basic and acidic residues" evidence="1">
    <location>
        <begin position="80"/>
        <end position="94"/>
    </location>
</feature>
<feature type="compositionally biased region" description="Polar residues" evidence="1">
    <location>
        <begin position="95"/>
        <end position="105"/>
    </location>
</feature>
<protein>
    <submittedName>
        <fullName evidence="2">Uncharacterized protein</fullName>
    </submittedName>
</protein>
<sequence>MQLLMTATETEQVEVEPYVAIQDDETATPEAEEVAAVRSELEDLRAKVRARTEQLKANVQSQSSAITSDDEQIAPSEFSQLHEQHDVTESKDNDVSMTIAENQPEINEADAGSSVESSDLEDEEALLAQWQQQLAEDEKPLASEDTADATTKPAEDPAPVDANSVHEEIDTGPPVELTNAESAVSEMWQDLTEEPLPSEDDLQAMFEEIKQLDQPQSNQTDEVNDKGHAEQGQLKSILSSIPSFSQMNKKPNEPE</sequence>
<dbReference type="Proteomes" id="UP000029999">
    <property type="component" value="Unassembled WGS sequence"/>
</dbReference>
<organism evidence="2 3">
    <name type="scientific">Methylophaga thiooxydans</name>
    <dbReference type="NCBI Taxonomy" id="392484"/>
    <lineage>
        <taxon>Bacteria</taxon>
        <taxon>Pseudomonadati</taxon>
        <taxon>Pseudomonadota</taxon>
        <taxon>Gammaproteobacteria</taxon>
        <taxon>Thiotrichales</taxon>
        <taxon>Piscirickettsiaceae</taxon>
        <taxon>Methylophaga</taxon>
    </lineage>
</organism>
<reference evidence="2 3" key="1">
    <citation type="submission" date="2014-09" db="EMBL/GenBank/DDBJ databases">
        <authorList>
            <person name="Grob C."/>
            <person name="Taubert M."/>
            <person name="Howat A.M."/>
            <person name="Burns O.J."/>
            <person name="Dixon J.L."/>
            <person name="Chen Y."/>
            <person name="Murrell J.C."/>
        </authorList>
    </citation>
    <scope>NUCLEOTIDE SEQUENCE [LARGE SCALE GENOMIC DNA]</scope>
    <source>
        <strain evidence="2">L4</strain>
    </source>
</reference>
<dbReference type="STRING" id="392484.LP43_1935"/>
<feature type="compositionally biased region" description="Polar residues" evidence="1">
    <location>
        <begin position="233"/>
        <end position="249"/>
    </location>
</feature>
<evidence type="ECO:0000313" key="3">
    <source>
        <dbReference type="Proteomes" id="UP000029999"/>
    </source>
</evidence>
<evidence type="ECO:0000313" key="2">
    <source>
        <dbReference type="EMBL" id="KGM06062.1"/>
    </source>
</evidence>
<name>A0A0A0BED8_9GAMM</name>
<dbReference type="AlphaFoldDB" id="A0A0A0BED8"/>
<dbReference type="EMBL" id="JRQD01000005">
    <property type="protein sequence ID" value="KGM06062.1"/>
    <property type="molecule type" value="Genomic_DNA"/>
</dbReference>
<gene>
    <name evidence="2" type="ORF">LP43_1935</name>
</gene>
<feature type="compositionally biased region" description="Polar residues" evidence="1">
    <location>
        <begin position="58"/>
        <end position="67"/>
    </location>
</feature>
<feature type="compositionally biased region" description="Acidic residues" evidence="1">
    <location>
        <begin position="191"/>
        <end position="202"/>
    </location>
</feature>
<feature type="region of interest" description="Disordered" evidence="1">
    <location>
        <begin position="58"/>
        <end position="255"/>
    </location>
</feature>
<evidence type="ECO:0000256" key="1">
    <source>
        <dbReference type="SAM" id="MobiDB-lite"/>
    </source>
</evidence>
<proteinExistence type="predicted"/>